<dbReference type="PANTHER" id="PTHR45641">
    <property type="entry name" value="TETRATRICOPEPTIDE REPEAT PROTEIN (AFU_ORTHOLOGUE AFUA_6G03870)"/>
    <property type="match status" value="1"/>
</dbReference>
<organism evidence="5 8">
    <name type="scientific">Adineta steineri</name>
    <dbReference type="NCBI Taxonomy" id="433720"/>
    <lineage>
        <taxon>Eukaryota</taxon>
        <taxon>Metazoa</taxon>
        <taxon>Spiralia</taxon>
        <taxon>Gnathifera</taxon>
        <taxon>Rotifera</taxon>
        <taxon>Eurotatoria</taxon>
        <taxon>Bdelloidea</taxon>
        <taxon>Adinetida</taxon>
        <taxon>Adinetidae</taxon>
        <taxon>Adineta</taxon>
    </lineage>
</organism>
<dbReference type="EMBL" id="CAJNOG010000302">
    <property type="protein sequence ID" value="CAF1158523.1"/>
    <property type="molecule type" value="Genomic_DNA"/>
</dbReference>
<dbReference type="Gene3D" id="1.25.40.10">
    <property type="entry name" value="Tetratricopeptide repeat domain"/>
    <property type="match status" value="3"/>
</dbReference>
<dbReference type="SMART" id="SM00028">
    <property type="entry name" value="TPR"/>
    <property type="match status" value="9"/>
</dbReference>
<dbReference type="InterPro" id="IPR019734">
    <property type="entry name" value="TPR_rpt"/>
</dbReference>
<dbReference type="EMBL" id="CAJOAZ010000500">
    <property type="protein sequence ID" value="CAF3663316.1"/>
    <property type="molecule type" value="Genomic_DNA"/>
</dbReference>
<dbReference type="Pfam" id="PF13181">
    <property type="entry name" value="TPR_8"/>
    <property type="match status" value="2"/>
</dbReference>
<gene>
    <name evidence="5" type="ORF">JYZ213_LOCUS24512</name>
    <name evidence="7" type="ORF">OKA104_LOCUS14182</name>
    <name evidence="6" type="ORF">OXD698_LOCUS9743</name>
    <name evidence="4" type="ORF">VCS650_LOCUS408</name>
</gene>
<dbReference type="PROSITE" id="PS51996">
    <property type="entry name" value="TR_MART"/>
    <property type="match status" value="1"/>
</dbReference>
<dbReference type="AlphaFoldDB" id="A0A814TI72"/>
<dbReference type="Proteomes" id="UP000663881">
    <property type="component" value="Unassembled WGS sequence"/>
</dbReference>
<dbReference type="Pfam" id="PF13424">
    <property type="entry name" value="TPR_12"/>
    <property type="match status" value="3"/>
</dbReference>
<dbReference type="Gene3D" id="3.90.176.10">
    <property type="entry name" value="Toxin ADP-ribosyltransferase, Chain A, domain 1"/>
    <property type="match status" value="1"/>
</dbReference>
<dbReference type="SUPFAM" id="SSF48452">
    <property type="entry name" value="TPR-like"/>
    <property type="match status" value="3"/>
</dbReference>
<evidence type="ECO:0000256" key="1">
    <source>
        <dbReference type="ARBA" id="ARBA00022737"/>
    </source>
</evidence>
<feature type="repeat" description="TPR" evidence="3">
    <location>
        <begin position="408"/>
        <end position="441"/>
    </location>
</feature>
<dbReference type="Proteomes" id="UP000663891">
    <property type="component" value="Unassembled WGS sequence"/>
</dbReference>
<dbReference type="Proteomes" id="UP000663844">
    <property type="component" value="Unassembled WGS sequence"/>
</dbReference>
<feature type="repeat" description="TPR" evidence="3">
    <location>
        <begin position="489"/>
        <end position="522"/>
    </location>
</feature>
<evidence type="ECO:0000313" key="7">
    <source>
        <dbReference type="EMBL" id="CAF3726203.1"/>
    </source>
</evidence>
<evidence type="ECO:0000313" key="8">
    <source>
        <dbReference type="Proteomes" id="UP000663845"/>
    </source>
</evidence>
<evidence type="ECO:0000256" key="2">
    <source>
        <dbReference type="ARBA" id="ARBA00022803"/>
    </source>
</evidence>
<feature type="repeat" description="TPR" evidence="3">
    <location>
        <begin position="657"/>
        <end position="690"/>
    </location>
</feature>
<feature type="repeat" description="TPR" evidence="3">
    <location>
        <begin position="531"/>
        <end position="564"/>
    </location>
</feature>
<evidence type="ECO:0000313" key="4">
    <source>
        <dbReference type="EMBL" id="CAF0737152.1"/>
    </source>
</evidence>
<protein>
    <recommendedName>
        <fullName evidence="9">Tetratricopeptide repeat protein</fullName>
    </recommendedName>
</protein>
<evidence type="ECO:0000313" key="6">
    <source>
        <dbReference type="EMBL" id="CAF3663316.1"/>
    </source>
</evidence>
<feature type="repeat" description="TPR" evidence="3">
    <location>
        <begin position="573"/>
        <end position="606"/>
    </location>
</feature>
<sequence>MSNYQLTSSRKQADNSHVSKYSSRRVLQKSILVWLDQQSQHDLRSFQDIITTIYTFSDVDECIYFIITLEDKKVCLILSNVCSDKLVPLIDDIPQIDSIYLFSATTLDYDLPKNKSSKVKGTFSQIESVRTELKKDVNQQAAELIPISIVPLGDYLKQDSKELPATFMYTQILKEILFEIKYKDDAKEDLVHFWYEQYHDNEAQLQTIDEFDRDYVPDSAIRWYTRENFTYSMLNRVLRTLDIEVIIKMGFFLRDLHRQIEQLHGQQSNMQVPLIVYRGQGVSKDDFIQMRKAPGGLLSFNNFLSTSTNEQVSRIFCPNGGHDPDVIAVLFKIHIDPTLTRIPFAWLNGISQHDDEEEILFSMHAIFRIGEIIEIEKDLWRIELKSTSDDDEELKEITKYIREELLGQTGWHRLSNLLFKMGEYEKAEEIYRMLLKQTHENDLVERYFLYSELGMIKHHKGDFVAANEFYRKVFEIQQIPIFSHHLNTAAIYNNIASVHVNKAEYSQALIIYQKARQIEEELLPPNHLDLAITYNNIAFVYKKEAKYTEALNFYEKARLIYQTSLPSNHPDLVLIHNNIALTYLELGNYDKALELQREVIKIMQKSLPSDHPHLANTYCAIGLIQKKRGEYSKASILYEKAIEIYKKKLLEDHPSFAIIYSNLASLSQSQGQPHKALEFYQKALNIEQKRLHQDHPDIAISYSNIATIYNELGDYSKSLELSYKALEIWKKLNTLSHPSLGTIYQNIAAAHYQMGQYSQALNHFQHALTILRRTLPAEHPSIQECQTNIYRTLEHM</sequence>
<reference evidence="5" key="1">
    <citation type="submission" date="2021-02" db="EMBL/GenBank/DDBJ databases">
        <authorList>
            <person name="Nowell W R."/>
        </authorList>
    </citation>
    <scope>NUCLEOTIDE SEQUENCE</scope>
</reference>
<dbReference type="PANTHER" id="PTHR45641:SF1">
    <property type="entry name" value="AAA+ ATPASE DOMAIN-CONTAINING PROTEIN"/>
    <property type="match status" value="1"/>
</dbReference>
<dbReference type="PROSITE" id="PS50005">
    <property type="entry name" value="TPR"/>
    <property type="match status" value="7"/>
</dbReference>
<proteinExistence type="predicted"/>
<dbReference type="SUPFAM" id="SSF56399">
    <property type="entry name" value="ADP-ribosylation"/>
    <property type="match status" value="1"/>
</dbReference>
<evidence type="ECO:0008006" key="9">
    <source>
        <dbReference type="Google" id="ProtNLM"/>
    </source>
</evidence>
<keyword evidence="2 3" id="KW-0802">TPR repeat</keyword>
<dbReference type="EMBL" id="CAJNON010000002">
    <property type="protein sequence ID" value="CAF0737152.1"/>
    <property type="molecule type" value="Genomic_DNA"/>
</dbReference>
<accession>A0A814TI72</accession>
<evidence type="ECO:0000256" key="3">
    <source>
        <dbReference type="PROSITE-ProRule" id="PRU00339"/>
    </source>
</evidence>
<dbReference type="InterPro" id="IPR011990">
    <property type="entry name" value="TPR-like_helical_dom_sf"/>
</dbReference>
<dbReference type="Proteomes" id="UP000663845">
    <property type="component" value="Unassembled WGS sequence"/>
</dbReference>
<comment type="caution">
    <text evidence="5">The sequence shown here is derived from an EMBL/GenBank/DDBJ whole genome shotgun (WGS) entry which is preliminary data.</text>
</comment>
<dbReference type="OrthoDB" id="5986190at2759"/>
<feature type="repeat" description="TPR" evidence="3">
    <location>
        <begin position="741"/>
        <end position="774"/>
    </location>
</feature>
<evidence type="ECO:0000313" key="5">
    <source>
        <dbReference type="EMBL" id="CAF1158523.1"/>
    </source>
</evidence>
<name>A0A814TI72_9BILA</name>
<feature type="repeat" description="TPR" evidence="3">
    <location>
        <begin position="615"/>
        <end position="648"/>
    </location>
</feature>
<keyword evidence="1" id="KW-0677">Repeat</keyword>
<dbReference type="EMBL" id="CAJOAY010000739">
    <property type="protein sequence ID" value="CAF3726203.1"/>
    <property type="molecule type" value="Genomic_DNA"/>
</dbReference>